<keyword evidence="3" id="KW-1185">Reference proteome</keyword>
<sequence>MLTLDQDVYRTNRDTIIRYGERHGALLAPHVKTAMIPELAVDLIAAGGWGVTVADVRQAAVMIGAGIRRIILANEVGIHGARRFARLAADHPEVELLVFADSVEAVEALANAWQAARPARPLVVLMEVGAGRAGARDIDAFSRVLDAAVLAEKEGGIFAAGVAAYEGAAAIGGADEAIRRVDALMILQGEALARLRQAVGPQRRLIASAGGSMYFDRVVALLGDAVKADGNADLVIRPGAILFGDHGLYERAFRAMDARRGFKMDAFLAANAFRPVLRVWAEVLSCPEAGLAICGIGMRDVSHDAGLPRVLRIFRGGVELETDVTETAVTRLNDQHAFVALGNANLKVGDVVELGISHPCTCLHLWRMVHVLDKGAITGEMLTRFG</sequence>
<reference evidence="2" key="1">
    <citation type="journal article" date="2014" name="Int. J. Syst. Evol. Microbiol.">
        <title>Complete genome sequence of Corynebacterium casei LMG S-19264T (=DSM 44701T), isolated from a smear-ripened cheese.</title>
        <authorList>
            <consortium name="US DOE Joint Genome Institute (JGI-PGF)"/>
            <person name="Walter F."/>
            <person name="Albersmeier A."/>
            <person name="Kalinowski J."/>
            <person name="Ruckert C."/>
        </authorList>
    </citation>
    <scope>NUCLEOTIDE SEQUENCE</scope>
    <source>
        <strain evidence="2">CGMCC 1.15082</strain>
    </source>
</reference>
<dbReference type="InterPro" id="IPR051466">
    <property type="entry name" value="D-amino_acid_metab_enzyme"/>
</dbReference>
<organism evidence="2 3">
    <name type="scientific">Brucella endophytica</name>
    <dbReference type="NCBI Taxonomy" id="1963359"/>
    <lineage>
        <taxon>Bacteria</taxon>
        <taxon>Pseudomonadati</taxon>
        <taxon>Pseudomonadota</taxon>
        <taxon>Alphaproteobacteria</taxon>
        <taxon>Hyphomicrobiales</taxon>
        <taxon>Brucellaceae</taxon>
        <taxon>Brucella/Ochrobactrum group</taxon>
        <taxon>Brucella</taxon>
    </lineage>
</organism>
<dbReference type="Gene3D" id="3.20.20.10">
    <property type="entry name" value="Alanine racemase"/>
    <property type="match status" value="1"/>
</dbReference>
<dbReference type="AlphaFoldDB" id="A0A916SCU7"/>
<evidence type="ECO:0000313" key="2">
    <source>
        <dbReference type="EMBL" id="GGA94199.1"/>
    </source>
</evidence>
<dbReference type="PANTHER" id="PTHR28004:SF8">
    <property type="entry name" value="D-SERINE DEAMINASE"/>
    <property type="match status" value="1"/>
</dbReference>
<gene>
    <name evidence="2" type="primary">dsd</name>
    <name evidence="2" type="ORF">GCM10011491_23030</name>
</gene>
<accession>A0A916SCU7</accession>
<dbReference type="InterPro" id="IPR042208">
    <property type="entry name" value="D-ser_dehydrat-like_sf"/>
</dbReference>
<protein>
    <submittedName>
        <fullName evidence="2">Amino acid deaminase</fullName>
    </submittedName>
</protein>
<name>A0A916SCU7_9HYPH</name>
<evidence type="ECO:0000313" key="3">
    <source>
        <dbReference type="Proteomes" id="UP000646478"/>
    </source>
</evidence>
<feature type="domain" description="D-serine dehydratase-like" evidence="1">
    <location>
        <begin position="276"/>
        <end position="373"/>
    </location>
</feature>
<dbReference type="SUPFAM" id="SSF51419">
    <property type="entry name" value="PLP-binding barrel"/>
    <property type="match status" value="1"/>
</dbReference>
<dbReference type="EMBL" id="BMHH01000008">
    <property type="protein sequence ID" value="GGA94199.1"/>
    <property type="molecule type" value="Genomic_DNA"/>
</dbReference>
<reference evidence="2" key="2">
    <citation type="submission" date="2020-09" db="EMBL/GenBank/DDBJ databases">
        <authorList>
            <person name="Sun Q."/>
            <person name="Zhou Y."/>
        </authorList>
    </citation>
    <scope>NUCLEOTIDE SEQUENCE</scope>
    <source>
        <strain evidence="2">CGMCC 1.15082</strain>
    </source>
</reference>
<dbReference type="InterPro" id="IPR029066">
    <property type="entry name" value="PLP-binding_barrel"/>
</dbReference>
<dbReference type="Gene3D" id="2.40.37.20">
    <property type="entry name" value="D-serine dehydratase-like domain"/>
    <property type="match status" value="1"/>
</dbReference>
<comment type="caution">
    <text evidence="2">The sequence shown here is derived from an EMBL/GenBank/DDBJ whole genome shotgun (WGS) entry which is preliminary data.</text>
</comment>
<dbReference type="Proteomes" id="UP000646478">
    <property type="component" value="Unassembled WGS sequence"/>
</dbReference>
<dbReference type="PANTHER" id="PTHR28004">
    <property type="entry name" value="ZGC:162816-RELATED"/>
    <property type="match status" value="1"/>
</dbReference>
<dbReference type="Pfam" id="PF14031">
    <property type="entry name" value="D-ser_dehydrat"/>
    <property type="match status" value="1"/>
</dbReference>
<proteinExistence type="predicted"/>
<dbReference type="InterPro" id="IPR026956">
    <property type="entry name" value="D-ser_dehydrat-like_dom"/>
</dbReference>
<dbReference type="SMART" id="SM01119">
    <property type="entry name" value="D-ser_dehydrat"/>
    <property type="match status" value="1"/>
</dbReference>
<evidence type="ECO:0000259" key="1">
    <source>
        <dbReference type="SMART" id="SM01119"/>
    </source>
</evidence>